<evidence type="ECO:0000313" key="1">
    <source>
        <dbReference type="EMBL" id="CAB4548396.1"/>
    </source>
</evidence>
<dbReference type="AlphaFoldDB" id="A0A6J6CAS6"/>
<sequence length="45" mass="5034">MGNDYLQIKWGESGLRLSHGAIAELWHWRQCARSGTKPPTSEGAH</sequence>
<gene>
    <name evidence="1" type="ORF">UFOPK1433_00954</name>
</gene>
<dbReference type="EMBL" id="CAEZSN010000120">
    <property type="protein sequence ID" value="CAB4548396.1"/>
    <property type="molecule type" value="Genomic_DNA"/>
</dbReference>
<protein>
    <submittedName>
        <fullName evidence="1">Unannotated protein</fullName>
    </submittedName>
</protein>
<proteinExistence type="predicted"/>
<organism evidence="1">
    <name type="scientific">freshwater metagenome</name>
    <dbReference type="NCBI Taxonomy" id="449393"/>
    <lineage>
        <taxon>unclassified sequences</taxon>
        <taxon>metagenomes</taxon>
        <taxon>ecological metagenomes</taxon>
    </lineage>
</organism>
<accession>A0A6J6CAS6</accession>
<reference evidence="1" key="1">
    <citation type="submission" date="2020-05" db="EMBL/GenBank/DDBJ databases">
        <authorList>
            <person name="Chiriac C."/>
            <person name="Salcher M."/>
            <person name="Ghai R."/>
            <person name="Kavagutti S V."/>
        </authorList>
    </citation>
    <scope>NUCLEOTIDE SEQUENCE</scope>
</reference>
<name>A0A6J6CAS6_9ZZZZ</name>